<name>A0A238L6T5_9RHOB</name>
<feature type="domain" description="Amine oxidase" evidence="10">
    <location>
        <begin position="41"/>
        <end position="445"/>
    </location>
</feature>
<reference evidence="11 12" key="1">
    <citation type="submission" date="2017-05" db="EMBL/GenBank/DDBJ databases">
        <authorList>
            <person name="Song R."/>
            <person name="Chenine A.L."/>
            <person name="Ruprecht R.M."/>
        </authorList>
    </citation>
    <scope>NUCLEOTIDE SEQUENCE [LARGE SCALE GENOMIC DNA]</scope>
    <source>
        <strain evidence="11 12">CECT 8898</strain>
    </source>
</reference>
<protein>
    <recommendedName>
        <fullName evidence="5">Tryptophan 2-monooxygenase</fullName>
        <ecNumber evidence="4">1.13.12.3</ecNumber>
    </recommendedName>
</protein>
<keyword evidence="12" id="KW-1185">Reference proteome</keyword>
<dbReference type="InterPro" id="IPR001613">
    <property type="entry name" value="Flavin_amine_oxidase"/>
</dbReference>
<evidence type="ECO:0000256" key="8">
    <source>
        <dbReference type="ARBA" id="ARBA00047321"/>
    </source>
</evidence>
<evidence type="ECO:0000256" key="6">
    <source>
        <dbReference type="ARBA" id="ARBA00023002"/>
    </source>
</evidence>
<dbReference type="Gene3D" id="3.90.660.10">
    <property type="match status" value="1"/>
</dbReference>
<organism evidence="11 12">
    <name type="scientific">Maliponia aquimaris</name>
    <dbReference type="NCBI Taxonomy" id="1673631"/>
    <lineage>
        <taxon>Bacteria</taxon>
        <taxon>Pseudomonadati</taxon>
        <taxon>Pseudomonadota</taxon>
        <taxon>Alphaproteobacteria</taxon>
        <taxon>Rhodobacterales</taxon>
        <taxon>Paracoccaceae</taxon>
        <taxon>Maliponia</taxon>
    </lineage>
</organism>
<evidence type="ECO:0000256" key="3">
    <source>
        <dbReference type="ARBA" id="ARBA00005833"/>
    </source>
</evidence>
<dbReference type="RefSeq" id="WP_094023714.1">
    <property type="nucleotide sequence ID" value="NZ_FXYF01000028.1"/>
</dbReference>
<evidence type="ECO:0000256" key="4">
    <source>
        <dbReference type="ARBA" id="ARBA00012535"/>
    </source>
</evidence>
<dbReference type="SUPFAM" id="SSF54373">
    <property type="entry name" value="FAD-linked reductases, C-terminal domain"/>
    <property type="match status" value="1"/>
</dbReference>
<dbReference type="EMBL" id="FXYF01000028">
    <property type="protein sequence ID" value="SMX50804.1"/>
    <property type="molecule type" value="Genomic_DNA"/>
</dbReference>
<dbReference type="InterPro" id="IPR002937">
    <property type="entry name" value="Amino_oxidase"/>
</dbReference>
<evidence type="ECO:0000256" key="9">
    <source>
        <dbReference type="PIRSR" id="PIRSR601613-1"/>
    </source>
</evidence>
<proteinExistence type="inferred from homology"/>
<dbReference type="PROSITE" id="PS51318">
    <property type="entry name" value="TAT"/>
    <property type="match status" value="1"/>
</dbReference>
<accession>A0A238L6T5</accession>
<evidence type="ECO:0000256" key="7">
    <source>
        <dbReference type="ARBA" id="ARBA00023070"/>
    </source>
</evidence>
<evidence type="ECO:0000313" key="11">
    <source>
        <dbReference type="EMBL" id="SMX50804.1"/>
    </source>
</evidence>
<dbReference type="InterPro" id="IPR036188">
    <property type="entry name" value="FAD/NAD-bd_sf"/>
</dbReference>
<comment type="similarity">
    <text evidence="3">Belongs to the tryptophan 2-monooxygenase family.</text>
</comment>
<evidence type="ECO:0000313" key="12">
    <source>
        <dbReference type="Proteomes" id="UP000207598"/>
    </source>
</evidence>
<dbReference type="GO" id="GO:0009851">
    <property type="term" value="P:auxin biosynthetic process"/>
    <property type="evidence" value="ECO:0007669"/>
    <property type="project" value="UniProtKB-KW"/>
</dbReference>
<dbReference type="Pfam" id="PF01593">
    <property type="entry name" value="Amino_oxidase"/>
    <property type="match status" value="1"/>
</dbReference>
<feature type="binding site" evidence="9">
    <location>
        <position position="337"/>
    </location>
    <ligand>
        <name>substrate</name>
    </ligand>
</feature>
<dbReference type="PANTHER" id="PTHR10742">
    <property type="entry name" value="FLAVIN MONOAMINE OXIDASE"/>
    <property type="match status" value="1"/>
</dbReference>
<keyword evidence="6 11" id="KW-0560">Oxidoreductase</keyword>
<dbReference type="AlphaFoldDB" id="A0A238L6T5"/>
<comment type="cofactor">
    <cofactor evidence="1">
        <name>FAD</name>
        <dbReference type="ChEBI" id="CHEBI:57692"/>
    </cofactor>
</comment>
<sequence length="447" mass="47919">MTMRMDRRGLLTRLGALGVLATGPRRALAQTGPTVVIGAGLAGLAAARALADAGRDVIVLEARNRVGGRVQTSRRWPDLPVDLGATWIHGTQGNPVTDLAKAAGAKAVATSYQAALLLGPDGDEVDPDLRAAERILSRALAATERLDRDVSVMQALEASADWRDADAATRRLVHYLVNSTLEQEYGSPASRLSAWYGQEDKGFDGPDVLFPQGFDQLAEHLARGLDIRLSTEVVEIAPGALRLSNGARMPAEQIVCTVPLGVLQTGRIRLTEPLQPARQAAIETLAMGLLNKCVLRFDRIAWDDDVDWIGWLGSRPGYWGEWVSLGRSLGAPVLLGFNAADPAAEIERLNDADTLAAAQEALRGMFGSRFPAPLAAQVTRWGQDRWSLGSYSYTPVGAEPDTRRALSGADWDGQLWFAGEAASPEYFGTTHGALLSGQQVAREILAS</sequence>
<evidence type="ECO:0000256" key="2">
    <source>
        <dbReference type="ARBA" id="ARBA00004814"/>
    </source>
</evidence>
<dbReference type="GO" id="GO:0050361">
    <property type="term" value="F:tryptophan 2-monooxygenase activity"/>
    <property type="evidence" value="ECO:0007669"/>
    <property type="project" value="UniProtKB-EC"/>
</dbReference>
<dbReference type="Proteomes" id="UP000207598">
    <property type="component" value="Unassembled WGS sequence"/>
</dbReference>
<gene>
    <name evidence="11" type="primary">pao</name>
    <name evidence="11" type="ORF">MAA8898_05005</name>
</gene>
<evidence type="ECO:0000256" key="1">
    <source>
        <dbReference type="ARBA" id="ARBA00001974"/>
    </source>
</evidence>
<evidence type="ECO:0000259" key="10">
    <source>
        <dbReference type="Pfam" id="PF01593"/>
    </source>
</evidence>
<keyword evidence="7" id="KW-0073">Auxin biosynthesis</keyword>
<dbReference type="InterPro" id="IPR006311">
    <property type="entry name" value="TAT_signal"/>
</dbReference>
<feature type="binding site" evidence="9">
    <location>
        <begin position="61"/>
        <end position="62"/>
    </location>
    <ligand>
        <name>FAD</name>
        <dbReference type="ChEBI" id="CHEBI:57692"/>
    </ligand>
</feature>
<dbReference type="Gene3D" id="3.50.50.60">
    <property type="entry name" value="FAD/NAD(P)-binding domain"/>
    <property type="match status" value="1"/>
</dbReference>
<dbReference type="PRINTS" id="PR00757">
    <property type="entry name" value="AMINEOXDASEF"/>
</dbReference>
<comment type="pathway">
    <text evidence="2">Plant hormone metabolism; auxin biosynthesis.</text>
</comment>
<dbReference type="EC" id="1.13.12.3" evidence="4"/>
<dbReference type="PANTHER" id="PTHR10742:SF410">
    <property type="entry name" value="LYSINE-SPECIFIC HISTONE DEMETHYLASE 2"/>
    <property type="match status" value="1"/>
</dbReference>
<dbReference type="InterPro" id="IPR050281">
    <property type="entry name" value="Flavin_monoamine_oxidase"/>
</dbReference>
<comment type="catalytic activity">
    <reaction evidence="8">
        <text>L-tryptophan + O2 = indole-3-acetamide + CO2 + H2O</text>
        <dbReference type="Rhea" id="RHEA:16165"/>
        <dbReference type="ChEBI" id="CHEBI:15377"/>
        <dbReference type="ChEBI" id="CHEBI:15379"/>
        <dbReference type="ChEBI" id="CHEBI:16031"/>
        <dbReference type="ChEBI" id="CHEBI:16526"/>
        <dbReference type="ChEBI" id="CHEBI:57912"/>
        <dbReference type="EC" id="1.13.12.3"/>
    </reaction>
</comment>
<evidence type="ECO:0000256" key="5">
    <source>
        <dbReference type="ARBA" id="ARBA00017871"/>
    </source>
</evidence>
<dbReference type="SUPFAM" id="SSF51905">
    <property type="entry name" value="FAD/NAD(P)-binding domain"/>
    <property type="match status" value="1"/>
</dbReference>
<dbReference type="OrthoDB" id="9790035at2"/>
<feature type="binding site" evidence="9">
    <location>
        <position position="233"/>
    </location>
    <ligand>
        <name>FAD</name>
        <dbReference type="ChEBI" id="CHEBI:57692"/>
    </ligand>
</feature>